<dbReference type="GO" id="GO:0006814">
    <property type="term" value="P:sodium ion transport"/>
    <property type="evidence" value="ECO:0007669"/>
    <property type="project" value="UniProtKB-KW"/>
</dbReference>
<dbReference type="InterPro" id="IPR019899">
    <property type="entry name" value="Na/solute_symporter_VC_2705"/>
</dbReference>
<dbReference type="Proteomes" id="UP000448575">
    <property type="component" value="Unassembled WGS sequence"/>
</dbReference>
<evidence type="ECO:0000313" key="13">
    <source>
        <dbReference type="Proteomes" id="UP000448575"/>
    </source>
</evidence>
<dbReference type="PANTHER" id="PTHR48086">
    <property type="entry name" value="SODIUM/PROLINE SYMPORTER-RELATED"/>
    <property type="match status" value="1"/>
</dbReference>
<evidence type="ECO:0000256" key="3">
    <source>
        <dbReference type="ARBA" id="ARBA00022448"/>
    </source>
</evidence>
<feature type="transmembrane region" description="Helical" evidence="11">
    <location>
        <begin position="217"/>
        <end position="236"/>
    </location>
</feature>
<comment type="caution">
    <text evidence="12">The sequence shown here is derived from an EMBL/GenBank/DDBJ whole genome shotgun (WGS) entry which is preliminary data.</text>
</comment>
<keyword evidence="3" id="KW-0813">Transport</keyword>
<dbReference type="PANTHER" id="PTHR48086:SF5">
    <property type="entry name" value="NA(+):SOLUTE SYMPORTER (SSF FAMILY)"/>
    <property type="match status" value="1"/>
</dbReference>
<feature type="transmembrane region" description="Helical" evidence="11">
    <location>
        <begin position="108"/>
        <end position="129"/>
    </location>
</feature>
<feature type="transmembrane region" description="Helical" evidence="11">
    <location>
        <begin position="189"/>
        <end position="208"/>
    </location>
</feature>
<dbReference type="InterPro" id="IPR038377">
    <property type="entry name" value="Na/Glc_symporter_sf"/>
</dbReference>
<dbReference type="AlphaFoldDB" id="A0A6N9HB57"/>
<evidence type="ECO:0000256" key="6">
    <source>
        <dbReference type="ARBA" id="ARBA00022847"/>
    </source>
</evidence>
<dbReference type="NCBIfam" id="TIGR03648">
    <property type="entry name" value="Na_symport_lg"/>
    <property type="match status" value="1"/>
</dbReference>
<dbReference type="RefSeq" id="WP_161023736.1">
    <property type="nucleotide sequence ID" value="NZ_WWCJ01000001.1"/>
</dbReference>
<evidence type="ECO:0000256" key="1">
    <source>
        <dbReference type="ARBA" id="ARBA00004141"/>
    </source>
</evidence>
<comment type="subcellular location">
    <subcellularLocation>
        <location evidence="1">Membrane</location>
        <topology evidence="1">Multi-pass membrane protein</topology>
    </subcellularLocation>
</comment>
<dbReference type="InterPro" id="IPR001734">
    <property type="entry name" value="Na/solute_symporter"/>
</dbReference>
<keyword evidence="6" id="KW-0769">Symport</keyword>
<accession>A0A6N9HB57</accession>
<feature type="transmembrane region" description="Helical" evidence="11">
    <location>
        <begin position="374"/>
        <end position="396"/>
    </location>
</feature>
<name>A0A6N9HB57_9BURK</name>
<dbReference type="InterPro" id="IPR018212">
    <property type="entry name" value="Na/solute_symporter_CS"/>
</dbReference>
<feature type="transmembrane region" description="Helical" evidence="11">
    <location>
        <begin position="12"/>
        <end position="30"/>
    </location>
</feature>
<feature type="transmembrane region" description="Helical" evidence="11">
    <location>
        <begin position="497"/>
        <end position="526"/>
    </location>
</feature>
<dbReference type="CDD" id="cd11480">
    <property type="entry name" value="SLC5sbd_u4"/>
    <property type="match status" value="1"/>
</dbReference>
<dbReference type="InterPro" id="IPR050277">
    <property type="entry name" value="Sodium:Solute_Symporter"/>
</dbReference>
<comment type="similarity">
    <text evidence="2 10">Belongs to the sodium:solute symporter (SSF) (TC 2.A.21) family.</text>
</comment>
<organism evidence="12 13">
    <name type="scientific">Pseudoduganella guangdongensis</name>
    <dbReference type="NCBI Taxonomy" id="2692179"/>
    <lineage>
        <taxon>Bacteria</taxon>
        <taxon>Pseudomonadati</taxon>
        <taxon>Pseudomonadota</taxon>
        <taxon>Betaproteobacteria</taxon>
        <taxon>Burkholderiales</taxon>
        <taxon>Oxalobacteraceae</taxon>
        <taxon>Telluria group</taxon>
        <taxon>Pseudoduganella</taxon>
    </lineage>
</organism>
<proteinExistence type="inferred from homology"/>
<feature type="transmembrane region" description="Helical" evidence="11">
    <location>
        <begin position="408"/>
        <end position="429"/>
    </location>
</feature>
<feature type="transmembrane region" description="Helical" evidence="11">
    <location>
        <begin position="36"/>
        <end position="58"/>
    </location>
</feature>
<dbReference type="Pfam" id="PF00474">
    <property type="entry name" value="SSF"/>
    <property type="match status" value="2"/>
</dbReference>
<dbReference type="Gene3D" id="1.20.1730.10">
    <property type="entry name" value="Sodium/glucose cotransporter"/>
    <property type="match status" value="1"/>
</dbReference>
<feature type="transmembrane region" description="Helical" evidence="11">
    <location>
        <begin position="631"/>
        <end position="659"/>
    </location>
</feature>
<reference evidence="12 13" key="1">
    <citation type="submission" date="2019-12" db="EMBL/GenBank/DDBJ databases">
        <title>Novel species isolated from a subtropical stream in China.</title>
        <authorList>
            <person name="Lu H."/>
        </authorList>
    </citation>
    <scope>NUCLEOTIDE SEQUENCE [LARGE SCALE GENOMIC DNA]</scope>
    <source>
        <strain evidence="12 13">DS3</strain>
    </source>
</reference>
<feature type="transmembrane region" description="Helical" evidence="11">
    <location>
        <begin position="570"/>
        <end position="595"/>
    </location>
</feature>
<keyword evidence="9" id="KW-0915">Sodium</keyword>
<gene>
    <name evidence="12" type="ORF">GTP41_01285</name>
</gene>
<keyword evidence="4" id="KW-1003">Cell membrane</keyword>
<keyword evidence="9" id="KW-0406">Ion transport</keyword>
<evidence type="ECO:0000256" key="9">
    <source>
        <dbReference type="ARBA" id="ARBA00023201"/>
    </source>
</evidence>
<evidence type="ECO:0000256" key="2">
    <source>
        <dbReference type="ARBA" id="ARBA00006434"/>
    </source>
</evidence>
<feature type="transmembrane region" description="Helical" evidence="11">
    <location>
        <begin position="78"/>
        <end position="102"/>
    </location>
</feature>
<dbReference type="GO" id="GO:0005886">
    <property type="term" value="C:plasma membrane"/>
    <property type="evidence" value="ECO:0007669"/>
    <property type="project" value="TreeGrafter"/>
</dbReference>
<dbReference type="GO" id="GO:0015293">
    <property type="term" value="F:symporter activity"/>
    <property type="evidence" value="ECO:0007669"/>
    <property type="project" value="UniProtKB-KW"/>
</dbReference>
<keyword evidence="7 11" id="KW-1133">Transmembrane helix</keyword>
<evidence type="ECO:0000256" key="5">
    <source>
        <dbReference type="ARBA" id="ARBA00022692"/>
    </source>
</evidence>
<keyword evidence="9" id="KW-0739">Sodium transport</keyword>
<protein>
    <submittedName>
        <fullName evidence="12">Cation acetate symporter</fullName>
    </submittedName>
</protein>
<evidence type="ECO:0000256" key="4">
    <source>
        <dbReference type="ARBA" id="ARBA00022475"/>
    </source>
</evidence>
<evidence type="ECO:0000256" key="8">
    <source>
        <dbReference type="ARBA" id="ARBA00023136"/>
    </source>
</evidence>
<feature type="transmembrane region" description="Helical" evidence="11">
    <location>
        <begin position="547"/>
        <end position="564"/>
    </location>
</feature>
<feature type="transmembrane region" description="Helical" evidence="11">
    <location>
        <begin position="154"/>
        <end position="177"/>
    </location>
</feature>
<evidence type="ECO:0000256" key="7">
    <source>
        <dbReference type="ARBA" id="ARBA00022989"/>
    </source>
</evidence>
<dbReference type="PROSITE" id="PS50283">
    <property type="entry name" value="NA_SOLUT_SYMP_3"/>
    <property type="match status" value="1"/>
</dbReference>
<dbReference type="EMBL" id="WWCJ01000001">
    <property type="protein sequence ID" value="MYN00724.1"/>
    <property type="molecule type" value="Genomic_DNA"/>
</dbReference>
<dbReference type="GO" id="GO:0046942">
    <property type="term" value="P:carboxylic acid transport"/>
    <property type="evidence" value="ECO:0007669"/>
    <property type="project" value="UniProtKB-ARBA"/>
</dbReference>
<evidence type="ECO:0000313" key="12">
    <source>
        <dbReference type="EMBL" id="MYN00724.1"/>
    </source>
</evidence>
<sequence>MSTPFFRKLSRYYLIFTACFGAFLLALAMLEKEGMPRLWIGYLFMFATIVLYAAIGLISRTSNVAEYYVAGRRVPAMFNGMATAADWISAASFISLAGGLYLHGFDGLAYIMGWTGGYCLVALLIGPYLRRFGQYTIPDFFAARYGGGFEGRSVRLMAVSATIIVSFTYVVAQIYAVGLIASRFTGVDFSVGIFLGLASILVCSFLGGMRAITWTQVAQYIIILVAFLMPAMWLAVKHGGNPVPQVAYGKLLPQLSAREAQLAHDEKEGEVREVFLQRAEDFGVRLHGLPFSWDSGRQEAQHNLDMVKQRNGSLLEIRAAERALAAYPKSVEEAAVVWTAQRNAALARARPPVKHAEPFPGDSRAQSDQKRNNFLALVFCLMVGTAALPHILMRSYTTPSVRETRVSVFWTLFFILLVYLTIPALAVLVKYDIYSSLVGSDFSRLPTWVSYWANVDKANPLLSISDINADGIVQLAEILIDGDVLVLATPEIAGLPYVVSGLVAAGGLAAALSTADGLLLAISNALSHDVYYKIVDPNASTQKRVTISKLLLLAVAFIAAYAASTKPGDILSLVGAAFSLAASTLFPALVAGVFWQRANHQGAMAGMVAGFITCIYYMLHANPVLGGSIDGQWFGIAANSAGVFGVPAGLAMLVAVSLLTPKPDARTMALVRHIRTPESQ</sequence>
<dbReference type="PROSITE" id="PS00457">
    <property type="entry name" value="NA_SOLUT_SYMP_2"/>
    <property type="match status" value="1"/>
</dbReference>
<feature type="transmembrane region" description="Helical" evidence="11">
    <location>
        <begin position="602"/>
        <end position="619"/>
    </location>
</feature>
<keyword evidence="8 11" id="KW-0472">Membrane</keyword>
<evidence type="ECO:0000256" key="11">
    <source>
        <dbReference type="SAM" id="Phobius"/>
    </source>
</evidence>
<keyword evidence="5 11" id="KW-0812">Transmembrane</keyword>
<keyword evidence="13" id="KW-1185">Reference proteome</keyword>
<evidence type="ECO:0000256" key="10">
    <source>
        <dbReference type="RuleBase" id="RU362091"/>
    </source>
</evidence>